<accession>A0ABY4YTZ2</accession>
<proteinExistence type="predicted"/>
<protein>
    <recommendedName>
        <fullName evidence="4">Ferrous iron transport protein A</fullName>
    </recommendedName>
</protein>
<dbReference type="RefSeq" id="WP_252593612.1">
    <property type="nucleotide sequence ID" value="NZ_CP099489.1"/>
</dbReference>
<evidence type="ECO:0008006" key="4">
    <source>
        <dbReference type="Google" id="ProtNLM"/>
    </source>
</evidence>
<keyword evidence="3" id="KW-1185">Reference proteome</keyword>
<feature type="region of interest" description="Disordered" evidence="1">
    <location>
        <begin position="47"/>
        <end position="121"/>
    </location>
</feature>
<name>A0ABY4YTZ2_9MICO</name>
<gene>
    <name evidence="2" type="ORF">NF556_00810</name>
</gene>
<evidence type="ECO:0000313" key="2">
    <source>
        <dbReference type="EMBL" id="USQ80236.1"/>
    </source>
</evidence>
<organism evidence="2 3">
    <name type="scientific">Ornithinimicrobium faecis</name>
    <dbReference type="NCBI Taxonomy" id="2934158"/>
    <lineage>
        <taxon>Bacteria</taxon>
        <taxon>Bacillati</taxon>
        <taxon>Actinomycetota</taxon>
        <taxon>Actinomycetes</taxon>
        <taxon>Micrococcales</taxon>
        <taxon>Ornithinimicrobiaceae</taxon>
        <taxon>Ornithinimicrobium</taxon>
    </lineage>
</organism>
<evidence type="ECO:0000256" key="1">
    <source>
        <dbReference type="SAM" id="MobiDB-lite"/>
    </source>
</evidence>
<reference evidence="2" key="1">
    <citation type="submission" date="2022-06" db="EMBL/GenBank/DDBJ databases">
        <title>Ornithinimicrobium HY1793.</title>
        <authorList>
            <person name="Huang Y."/>
        </authorList>
    </citation>
    <scope>NUCLEOTIDE SEQUENCE</scope>
    <source>
        <strain evidence="2">HY1793</strain>
    </source>
</reference>
<dbReference type="Proteomes" id="UP001056455">
    <property type="component" value="Chromosome"/>
</dbReference>
<sequence length="121" mass="12979">MTRARLLSIPIGTRVVVRYLIEDGERATDALGDLLERTEGDVVIQTRRGPERVPLGQVLLAKPVPPPPPPRPRRAGSPEARRSGEPMSREEAISMRGAHATGPLPQDQSASDVAEPGDSSS</sequence>
<dbReference type="EMBL" id="CP099489">
    <property type="protein sequence ID" value="USQ80236.1"/>
    <property type="molecule type" value="Genomic_DNA"/>
</dbReference>
<feature type="compositionally biased region" description="Basic and acidic residues" evidence="1">
    <location>
        <begin position="79"/>
        <end position="93"/>
    </location>
</feature>
<evidence type="ECO:0000313" key="3">
    <source>
        <dbReference type="Proteomes" id="UP001056455"/>
    </source>
</evidence>